<evidence type="ECO:0000259" key="1">
    <source>
        <dbReference type="Pfam" id="PF03364"/>
    </source>
</evidence>
<accession>A0A419HXE4</accession>
<dbReference type="RefSeq" id="WP_120025489.1">
    <property type="nucleotide sequence ID" value="NZ_QZFV01000107.1"/>
</dbReference>
<gene>
    <name evidence="2" type="ORF">D5S19_23045</name>
</gene>
<keyword evidence="3" id="KW-1185">Reference proteome</keyword>
<name>A0A419HXE4_9PSEU</name>
<organism evidence="2 3">
    <name type="scientific">Amycolatopsis panacis</name>
    <dbReference type="NCBI Taxonomy" id="2340917"/>
    <lineage>
        <taxon>Bacteria</taxon>
        <taxon>Bacillati</taxon>
        <taxon>Actinomycetota</taxon>
        <taxon>Actinomycetes</taxon>
        <taxon>Pseudonocardiales</taxon>
        <taxon>Pseudonocardiaceae</taxon>
        <taxon>Amycolatopsis</taxon>
    </lineage>
</organism>
<reference evidence="2 3" key="1">
    <citation type="submission" date="2018-09" db="EMBL/GenBank/DDBJ databases">
        <title>YIM PH 21725 draft genome.</title>
        <authorList>
            <person name="Miao C."/>
        </authorList>
    </citation>
    <scope>NUCLEOTIDE SEQUENCE [LARGE SCALE GENOMIC DNA]</scope>
    <source>
        <strain evidence="3">YIM PH21725</strain>
    </source>
</reference>
<dbReference type="OrthoDB" id="156693at2"/>
<feature type="domain" description="Coenzyme Q-binding protein COQ10 START" evidence="1">
    <location>
        <begin position="11"/>
        <end position="115"/>
    </location>
</feature>
<dbReference type="SUPFAM" id="SSF55961">
    <property type="entry name" value="Bet v1-like"/>
    <property type="match status" value="1"/>
</dbReference>
<dbReference type="AlphaFoldDB" id="A0A419HXE4"/>
<dbReference type="InterPro" id="IPR023393">
    <property type="entry name" value="START-like_dom_sf"/>
</dbReference>
<evidence type="ECO:0000313" key="2">
    <source>
        <dbReference type="EMBL" id="RJQ81697.1"/>
    </source>
</evidence>
<protein>
    <submittedName>
        <fullName evidence="2">Polyketide cyclase</fullName>
    </submittedName>
</protein>
<proteinExistence type="predicted"/>
<dbReference type="Proteomes" id="UP000285112">
    <property type="component" value="Unassembled WGS sequence"/>
</dbReference>
<sequence length="137" mass="15798">MGTRIENKIMIDAPLDLVWRMTNDVESWVTLFEEYASVEILGRAQDTVTFRLTTVPDEQGNVWTWVSERRTNRQAGTADARRTETGPFQHMNIHWSYQEVGSGTEMTWCQEFAMKLGAGRTDEAMADYLNGRTRVQM</sequence>
<dbReference type="Pfam" id="PF03364">
    <property type="entry name" value="Polyketide_cyc"/>
    <property type="match status" value="1"/>
</dbReference>
<comment type="caution">
    <text evidence="2">The sequence shown here is derived from an EMBL/GenBank/DDBJ whole genome shotgun (WGS) entry which is preliminary data.</text>
</comment>
<dbReference type="EMBL" id="QZFV01000107">
    <property type="protein sequence ID" value="RJQ81697.1"/>
    <property type="molecule type" value="Genomic_DNA"/>
</dbReference>
<dbReference type="InterPro" id="IPR005031">
    <property type="entry name" value="COQ10_START"/>
</dbReference>
<evidence type="ECO:0000313" key="3">
    <source>
        <dbReference type="Proteomes" id="UP000285112"/>
    </source>
</evidence>
<dbReference type="Gene3D" id="3.30.530.20">
    <property type="match status" value="1"/>
</dbReference>